<organism evidence="2 3">
    <name type="scientific">Protopolystoma xenopodis</name>
    <dbReference type="NCBI Taxonomy" id="117903"/>
    <lineage>
        <taxon>Eukaryota</taxon>
        <taxon>Metazoa</taxon>
        <taxon>Spiralia</taxon>
        <taxon>Lophotrochozoa</taxon>
        <taxon>Platyhelminthes</taxon>
        <taxon>Monogenea</taxon>
        <taxon>Polyopisthocotylea</taxon>
        <taxon>Polystomatidea</taxon>
        <taxon>Polystomatidae</taxon>
        <taxon>Protopolystoma</taxon>
    </lineage>
</organism>
<accession>A0A3S5ACW5</accession>
<evidence type="ECO:0000313" key="2">
    <source>
        <dbReference type="EMBL" id="VEL25966.1"/>
    </source>
</evidence>
<protein>
    <submittedName>
        <fullName evidence="2">Uncharacterized protein</fullName>
    </submittedName>
</protein>
<dbReference type="Proteomes" id="UP000784294">
    <property type="component" value="Unassembled WGS sequence"/>
</dbReference>
<feature type="compositionally biased region" description="Polar residues" evidence="1">
    <location>
        <begin position="20"/>
        <end position="32"/>
    </location>
</feature>
<proteinExistence type="predicted"/>
<feature type="compositionally biased region" description="Polar residues" evidence="1">
    <location>
        <begin position="1"/>
        <end position="10"/>
    </location>
</feature>
<comment type="caution">
    <text evidence="2">The sequence shown here is derived from an EMBL/GenBank/DDBJ whole genome shotgun (WGS) entry which is preliminary data.</text>
</comment>
<reference evidence="2" key="1">
    <citation type="submission" date="2018-11" db="EMBL/GenBank/DDBJ databases">
        <authorList>
            <consortium name="Pathogen Informatics"/>
        </authorList>
    </citation>
    <scope>NUCLEOTIDE SEQUENCE</scope>
</reference>
<evidence type="ECO:0000256" key="1">
    <source>
        <dbReference type="SAM" id="MobiDB-lite"/>
    </source>
</evidence>
<name>A0A3S5ACW5_9PLAT</name>
<evidence type="ECO:0000313" key="3">
    <source>
        <dbReference type="Proteomes" id="UP000784294"/>
    </source>
</evidence>
<dbReference type="EMBL" id="CAAALY010077221">
    <property type="protein sequence ID" value="VEL25966.1"/>
    <property type="molecule type" value="Genomic_DNA"/>
</dbReference>
<keyword evidence="3" id="KW-1185">Reference proteome</keyword>
<gene>
    <name evidence="2" type="ORF">PXEA_LOCUS19406</name>
</gene>
<feature type="non-terminal residue" evidence="2">
    <location>
        <position position="290"/>
    </location>
</feature>
<sequence length="290" mass="31000">MHVGNHTYQLPAQLDGLTPHQHQQRLYPSQRNAQERHQRSHVHVALPCQSETNVTGLKASHGTSSQTAMSCDGNNLFPAHNNWPPHTWPASNSRIQWPWSAGCLTGVQAHELLEAGVGSRWDSGCSMEPIRLLGALNSSPTASLANAGSAQLRVCHQPHMPMARHVHPDYFSHPSASKKLETVVSSAYLAETSRSVAVTASTSLARMAGFGPQDFLPLPATSGIPMCSNPASSGLHSTLLSSHLPSSTCLIGSTSPVVGAPTQSSFPSPHFSNFVQDLTHVWPQLIGGGR</sequence>
<dbReference type="AlphaFoldDB" id="A0A3S5ACW5"/>
<feature type="region of interest" description="Disordered" evidence="1">
    <location>
        <begin position="1"/>
        <end position="42"/>
    </location>
</feature>